<evidence type="ECO:0000313" key="6">
    <source>
        <dbReference type="EMBL" id="PJF47885.1"/>
    </source>
</evidence>
<gene>
    <name evidence="6" type="ORF">CUN48_06490</name>
</gene>
<dbReference type="EMBL" id="PGTN01000032">
    <property type="protein sequence ID" value="PJF47885.1"/>
    <property type="molecule type" value="Genomic_DNA"/>
</dbReference>
<evidence type="ECO:0000256" key="2">
    <source>
        <dbReference type="ARBA" id="ARBA00022679"/>
    </source>
</evidence>
<feature type="binding site" evidence="3 4">
    <location>
        <position position="206"/>
    </location>
    <ligand>
        <name>Zn(2+)</name>
        <dbReference type="ChEBI" id="CHEBI:29105"/>
    </ligand>
</feature>
<dbReference type="Gene3D" id="3.20.20.330">
    <property type="entry name" value="Homocysteine-binding-like domain"/>
    <property type="match status" value="1"/>
</dbReference>
<organism evidence="6 7">
    <name type="scientific">Candidatus Thermofonsia Clade 3 bacterium</name>
    <dbReference type="NCBI Taxonomy" id="2364212"/>
    <lineage>
        <taxon>Bacteria</taxon>
        <taxon>Bacillati</taxon>
        <taxon>Chloroflexota</taxon>
        <taxon>Candidatus Thermofontia</taxon>
        <taxon>Candidatus Thermofonsia Clade 3</taxon>
    </lineage>
</organism>
<dbReference type="GO" id="GO:0008168">
    <property type="term" value="F:methyltransferase activity"/>
    <property type="evidence" value="ECO:0007669"/>
    <property type="project" value="UniProtKB-UniRule"/>
</dbReference>
<dbReference type="InterPro" id="IPR017226">
    <property type="entry name" value="BHMT-like"/>
</dbReference>
<dbReference type="GO" id="GO:0008270">
    <property type="term" value="F:zinc ion binding"/>
    <property type="evidence" value="ECO:0007669"/>
    <property type="project" value="InterPro"/>
</dbReference>
<protein>
    <submittedName>
        <fullName evidence="6">Homocysteine S-methyltransferase family protein</fullName>
    </submittedName>
</protein>
<dbReference type="GO" id="GO:0032259">
    <property type="term" value="P:methylation"/>
    <property type="evidence" value="ECO:0007669"/>
    <property type="project" value="UniProtKB-KW"/>
</dbReference>
<dbReference type="Proteomes" id="UP000230790">
    <property type="component" value="Unassembled WGS sequence"/>
</dbReference>
<evidence type="ECO:0000259" key="5">
    <source>
        <dbReference type="PROSITE" id="PS50970"/>
    </source>
</evidence>
<dbReference type="PANTHER" id="PTHR11103:SF18">
    <property type="entry name" value="SLR1189 PROTEIN"/>
    <property type="match status" value="1"/>
</dbReference>
<evidence type="ECO:0000313" key="7">
    <source>
        <dbReference type="Proteomes" id="UP000230790"/>
    </source>
</evidence>
<dbReference type="PROSITE" id="PS50970">
    <property type="entry name" value="HCY"/>
    <property type="match status" value="1"/>
</dbReference>
<dbReference type="Pfam" id="PF02574">
    <property type="entry name" value="S-methyl_trans"/>
    <property type="match status" value="1"/>
</dbReference>
<reference evidence="6 7" key="1">
    <citation type="submission" date="2017-11" db="EMBL/GenBank/DDBJ databases">
        <title>Evolution of Phototrophy in the Chloroflexi Phylum Driven by Horizontal Gene Transfer.</title>
        <authorList>
            <person name="Ward L.M."/>
            <person name="Hemp J."/>
            <person name="Shih P.M."/>
            <person name="Mcglynn S.E."/>
            <person name="Fischer W."/>
        </authorList>
    </citation>
    <scope>NUCLEOTIDE SEQUENCE [LARGE SCALE GENOMIC DNA]</scope>
    <source>
        <strain evidence="6">JP3_7</strain>
    </source>
</reference>
<dbReference type="InterPro" id="IPR003726">
    <property type="entry name" value="HCY_dom"/>
</dbReference>
<dbReference type="PIRSF" id="PIRSF037505">
    <property type="entry name" value="Betaine_HMT"/>
    <property type="match status" value="1"/>
</dbReference>
<keyword evidence="3 4" id="KW-0479">Metal-binding</keyword>
<evidence type="ECO:0000256" key="4">
    <source>
        <dbReference type="PROSITE-ProRule" id="PRU00333"/>
    </source>
</evidence>
<dbReference type="SUPFAM" id="SSF82282">
    <property type="entry name" value="Homocysteine S-methyltransferase"/>
    <property type="match status" value="1"/>
</dbReference>
<accession>A0A2M8QDJ4</accession>
<comment type="caution">
    <text evidence="6">The sequence shown here is derived from an EMBL/GenBank/DDBJ whole genome shotgun (WGS) entry which is preliminary data.</text>
</comment>
<dbReference type="AlphaFoldDB" id="A0A2M8QDJ4"/>
<comment type="cofactor">
    <cofactor evidence="3">
        <name>Zn(2+)</name>
        <dbReference type="ChEBI" id="CHEBI:29105"/>
    </cofactor>
    <text evidence="3">Binds 1 zinc ion per subunit.</text>
</comment>
<dbReference type="PANTHER" id="PTHR11103">
    <property type="entry name" value="SLR1189 PROTEIN"/>
    <property type="match status" value="1"/>
</dbReference>
<sequence>MGTELTRRGVDTSLPLWSAIALDAAPDVVVQIHRDYLDAGARVITTNTFRTNVRALAKAGIAHRARELTFRAVALARRAVMEWRQGQGCAPAGSSAADLPILVAASIAPVEDCYLPELVPSDAELAEEHASLAHNLAAAGVDLILVETQNTIREAVAAARAAHTTGKPLWVSFTLDDENRLLSGESLPDAVRAVLPFKPRAILVNCIPVKQVAPALKLLRSVAPSHVALGAYANVGHVDEGVGWTLTNAVSPDAYAEAAREWRDLGATIIGGCCGTTPEHIRAVSAQLGER</sequence>
<dbReference type="GO" id="GO:0009086">
    <property type="term" value="P:methionine biosynthetic process"/>
    <property type="evidence" value="ECO:0007669"/>
    <property type="project" value="InterPro"/>
</dbReference>
<feature type="domain" description="Hcy-binding" evidence="5">
    <location>
        <begin position="1"/>
        <end position="288"/>
    </location>
</feature>
<proteinExistence type="predicted"/>
<keyword evidence="3 4" id="KW-0862">Zinc</keyword>
<evidence type="ECO:0000256" key="3">
    <source>
        <dbReference type="PIRSR" id="PIRSR037505-2"/>
    </source>
</evidence>
<name>A0A2M8QDJ4_9CHLR</name>
<keyword evidence="2 4" id="KW-0808">Transferase</keyword>
<feature type="binding site" evidence="3 4">
    <location>
        <position position="274"/>
    </location>
    <ligand>
        <name>Zn(2+)</name>
        <dbReference type="ChEBI" id="CHEBI:29105"/>
    </ligand>
</feature>
<feature type="binding site" evidence="3 4">
    <location>
        <position position="273"/>
    </location>
    <ligand>
        <name>Zn(2+)</name>
        <dbReference type="ChEBI" id="CHEBI:29105"/>
    </ligand>
</feature>
<keyword evidence="1 4" id="KW-0489">Methyltransferase</keyword>
<evidence type="ECO:0000256" key="1">
    <source>
        <dbReference type="ARBA" id="ARBA00022603"/>
    </source>
</evidence>
<dbReference type="InterPro" id="IPR036589">
    <property type="entry name" value="HCY_dom_sf"/>
</dbReference>